<evidence type="ECO:0000256" key="1">
    <source>
        <dbReference type="ARBA" id="ARBA00022737"/>
    </source>
</evidence>
<dbReference type="InterPro" id="IPR044974">
    <property type="entry name" value="Disease_R_plants"/>
</dbReference>
<organism evidence="6 7">
    <name type="scientific">Triticum urartu</name>
    <name type="common">Red wild einkorn</name>
    <name type="synonym">Crithodium urartu</name>
    <dbReference type="NCBI Taxonomy" id="4572"/>
    <lineage>
        <taxon>Eukaryota</taxon>
        <taxon>Viridiplantae</taxon>
        <taxon>Streptophyta</taxon>
        <taxon>Embryophyta</taxon>
        <taxon>Tracheophyta</taxon>
        <taxon>Spermatophyta</taxon>
        <taxon>Magnoliopsida</taxon>
        <taxon>Liliopsida</taxon>
        <taxon>Poales</taxon>
        <taxon>Poaceae</taxon>
        <taxon>BOP clade</taxon>
        <taxon>Pooideae</taxon>
        <taxon>Triticodae</taxon>
        <taxon>Triticeae</taxon>
        <taxon>Triticinae</taxon>
        <taxon>Triticum</taxon>
    </lineage>
</organism>
<dbReference type="EnsemblPlants" id="TuG1812G0400000311.01.T01">
    <property type="protein sequence ID" value="TuG1812G0400000311.01.T01.cds241909"/>
    <property type="gene ID" value="TuG1812G0400000311.01"/>
</dbReference>
<accession>A0A8R7VH95</accession>
<dbReference type="FunFam" id="1.10.10.10:FF:000322">
    <property type="entry name" value="Probable disease resistance protein At1g63360"/>
    <property type="match status" value="1"/>
</dbReference>
<dbReference type="InterPro" id="IPR042197">
    <property type="entry name" value="Apaf_helical"/>
</dbReference>
<dbReference type="Gene3D" id="3.80.10.10">
    <property type="entry name" value="Ribonuclease Inhibitor"/>
    <property type="match status" value="1"/>
</dbReference>
<reference evidence="6" key="3">
    <citation type="submission" date="2022-06" db="UniProtKB">
        <authorList>
            <consortium name="EnsemblPlants"/>
        </authorList>
    </citation>
    <scope>IDENTIFICATION</scope>
</reference>
<reference evidence="5" key="2">
    <citation type="submission" date="2018-03" db="EMBL/GenBank/DDBJ databases">
        <title>The Triticum urartu genome reveals the dynamic nature of wheat genome evolution.</title>
        <authorList>
            <person name="Ling H."/>
            <person name="Ma B."/>
            <person name="Shi X."/>
            <person name="Liu H."/>
            <person name="Dong L."/>
            <person name="Sun H."/>
            <person name="Cao Y."/>
            <person name="Gao Q."/>
            <person name="Zheng S."/>
            <person name="Li Y."/>
            <person name="Yu Y."/>
            <person name="Du H."/>
            <person name="Qi M."/>
            <person name="Li Y."/>
            <person name="Yu H."/>
            <person name="Cui Y."/>
            <person name="Wang N."/>
            <person name="Chen C."/>
            <person name="Wu H."/>
            <person name="Zhao Y."/>
            <person name="Zhang J."/>
            <person name="Li Y."/>
            <person name="Zhou W."/>
            <person name="Zhang B."/>
            <person name="Hu W."/>
            <person name="Eijk M."/>
            <person name="Tang J."/>
            <person name="Witsenboer H."/>
            <person name="Zhao S."/>
            <person name="Li Z."/>
            <person name="Zhang A."/>
            <person name="Wang D."/>
            <person name="Liang C."/>
        </authorList>
    </citation>
    <scope>NUCLEOTIDE SEQUENCE [LARGE SCALE GENOMIC DNA]</scope>
    <source>
        <strain evidence="5">cv. G1812</strain>
    </source>
</reference>
<keyword evidence="2" id="KW-0611">Plant defense</keyword>
<dbReference type="InterPro" id="IPR032675">
    <property type="entry name" value="LRR_dom_sf"/>
</dbReference>
<protein>
    <recommendedName>
        <fullName evidence="8">NB-ARC domain-containing protein</fullName>
    </recommendedName>
</protein>
<sequence>MLPLNDVDSQRLFFKRIFNSDYSCPPQLQKVSVRILIKCGGLPLAIITIASLLANKPQNTDEWERLRDSIGTGLSYESDDDGKCMRHILLLSYWDLPHHLKTCLLYLHIYPEDEYISCEQLKLKWIAEGFIPTQRGNVYQEAESCFNELVNRSLIQLVDAHVDHDGFAQYCRIHDMVLDLIISLSDEENFATALNGVCNSLPSKIRRLSLQSSGLEQKGAIHAITRSKLHVRSFNVFGETEKIPLLVDFRSLRVFDICGDYSSWKNEHIRNIGGFCQLRYLGIHRRGITELPENIGKLQNLETLDLRGSYIGKLPSTITRLQKLAHLFVDRPQLCVFCTYAS</sequence>
<dbReference type="GO" id="GO:0009626">
    <property type="term" value="P:plant-type hypersensitive response"/>
    <property type="evidence" value="ECO:0007669"/>
    <property type="project" value="UniProtKB-ARBA"/>
</dbReference>
<evidence type="ECO:0000256" key="2">
    <source>
        <dbReference type="ARBA" id="ARBA00022821"/>
    </source>
</evidence>
<feature type="domain" description="Disease resistance protein winged helix" evidence="3">
    <location>
        <begin position="109"/>
        <end position="181"/>
    </location>
</feature>
<feature type="domain" description="Disease resistance R13L4/SHOC-2-like LRR" evidence="4">
    <location>
        <begin position="230"/>
        <end position="331"/>
    </location>
</feature>
<evidence type="ECO:0000259" key="4">
    <source>
        <dbReference type="Pfam" id="PF23598"/>
    </source>
</evidence>
<evidence type="ECO:0000259" key="3">
    <source>
        <dbReference type="Pfam" id="PF23559"/>
    </source>
</evidence>
<dbReference type="Pfam" id="PF23559">
    <property type="entry name" value="WHD_DRP"/>
    <property type="match status" value="1"/>
</dbReference>
<dbReference type="EnsemblPlants" id="TuG1812S0002668300.01.T01">
    <property type="protein sequence ID" value="TuG1812S0002668300.01.T01.s_cds20524"/>
    <property type="gene ID" value="TuG1812S0002668300.01"/>
</dbReference>
<evidence type="ECO:0008006" key="8">
    <source>
        <dbReference type="Google" id="ProtNLM"/>
    </source>
</evidence>
<dbReference type="InterPro" id="IPR027417">
    <property type="entry name" value="P-loop_NTPase"/>
</dbReference>
<dbReference type="GO" id="GO:0002758">
    <property type="term" value="P:innate immune response-activating signaling pathway"/>
    <property type="evidence" value="ECO:0007669"/>
    <property type="project" value="UniProtKB-ARBA"/>
</dbReference>
<dbReference type="SUPFAM" id="SSF52058">
    <property type="entry name" value="L domain-like"/>
    <property type="match status" value="1"/>
</dbReference>
<evidence type="ECO:0000313" key="7">
    <source>
        <dbReference type="Proteomes" id="UP000015106"/>
    </source>
</evidence>
<dbReference type="Gramene" id="TuG1812S0002668300.01.T01">
    <property type="protein sequence ID" value="TuG1812S0002668300.01.T01.s_cds20524"/>
    <property type="gene ID" value="TuG1812S0002668300.01"/>
</dbReference>
<proteinExistence type="predicted"/>
<dbReference type="AlphaFoldDB" id="A0A8R7VH95"/>
<dbReference type="PANTHER" id="PTHR23155:SF1137">
    <property type="entry name" value="OS08G0387700 PROTEIN"/>
    <property type="match status" value="1"/>
</dbReference>
<dbReference type="Gramene" id="TuG1812G0400000311.01.T01">
    <property type="protein sequence ID" value="TuG1812G0400000311.01.T01.cds241909"/>
    <property type="gene ID" value="TuG1812G0400000311.01"/>
</dbReference>
<keyword evidence="7" id="KW-1185">Reference proteome</keyword>
<evidence type="ECO:0000313" key="5">
    <source>
        <dbReference type="EnsemblPlants" id="TuG1812G0400000311.01.T01.cds241909"/>
    </source>
</evidence>
<dbReference type="InterPro" id="IPR058922">
    <property type="entry name" value="WHD_DRP"/>
</dbReference>
<keyword evidence="1" id="KW-0677">Repeat</keyword>
<evidence type="ECO:0000313" key="6">
    <source>
        <dbReference type="EnsemblPlants" id="TuG1812S0002668300.01.T01.s_cds20524"/>
    </source>
</evidence>
<dbReference type="Gene3D" id="1.10.10.10">
    <property type="entry name" value="Winged helix-like DNA-binding domain superfamily/Winged helix DNA-binding domain"/>
    <property type="match status" value="1"/>
</dbReference>
<name>A0A8R7VH95_TRIUA</name>
<dbReference type="GO" id="GO:0043531">
    <property type="term" value="F:ADP binding"/>
    <property type="evidence" value="ECO:0007669"/>
    <property type="project" value="InterPro"/>
</dbReference>
<dbReference type="InterPro" id="IPR055414">
    <property type="entry name" value="LRR_R13L4/SHOC2-like"/>
</dbReference>
<dbReference type="Gene3D" id="1.10.8.430">
    <property type="entry name" value="Helical domain of apoptotic protease-activating factors"/>
    <property type="match status" value="1"/>
</dbReference>
<dbReference type="GO" id="GO:0042742">
    <property type="term" value="P:defense response to bacterium"/>
    <property type="evidence" value="ECO:0007669"/>
    <property type="project" value="UniProtKB-ARBA"/>
</dbReference>
<dbReference type="Proteomes" id="UP000015106">
    <property type="component" value="Chromosome 4"/>
</dbReference>
<dbReference type="SUPFAM" id="SSF52540">
    <property type="entry name" value="P-loop containing nucleoside triphosphate hydrolases"/>
    <property type="match status" value="1"/>
</dbReference>
<dbReference type="Pfam" id="PF23598">
    <property type="entry name" value="LRR_14"/>
    <property type="match status" value="1"/>
</dbReference>
<reference evidence="7" key="1">
    <citation type="journal article" date="2013" name="Nature">
        <title>Draft genome of the wheat A-genome progenitor Triticum urartu.</title>
        <authorList>
            <person name="Ling H.Q."/>
            <person name="Zhao S."/>
            <person name="Liu D."/>
            <person name="Wang J."/>
            <person name="Sun H."/>
            <person name="Zhang C."/>
            <person name="Fan H."/>
            <person name="Li D."/>
            <person name="Dong L."/>
            <person name="Tao Y."/>
            <person name="Gao C."/>
            <person name="Wu H."/>
            <person name="Li Y."/>
            <person name="Cui Y."/>
            <person name="Guo X."/>
            <person name="Zheng S."/>
            <person name="Wang B."/>
            <person name="Yu K."/>
            <person name="Liang Q."/>
            <person name="Yang W."/>
            <person name="Lou X."/>
            <person name="Chen J."/>
            <person name="Feng M."/>
            <person name="Jian J."/>
            <person name="Zhang X."/>
            <person name="Luo G."/>
            <person name="Jiang Y."/>
            <person name="Liu J."/>
            <person name="Wang Z."/>
            <person name="Sha Y."/>
            <person name="Zhang B."/>
            <person name="Wu H."/>
            <person name="Tang D."/>
            <person name="Shen Q."/>
            <person name="Xue P."/>
            <person name="Zou S."/>
            <person name="Wang X."/>
            <person name="Liu X."/>
            <person name="Wang F."/>
            <person name="Yang Y."/>
            <person name="An X."/>
            <person name="Dong Z."/>
            <person name="Zhang K."/>
            <person name="Zhang X."/>
            <person name="Luo M.C."/>
            <person name="Dvorak J."/>
            <person name="Tong Y."/>
            <person name="Wang J."/>
            <person name="Yang H."/>
            <person name="Li Z."/>
            <person name="Wang D."/>
            <person name="Zhang A."/>
            <person name="Wang J."/>
        </authorList>
    </citation>
    <scope>NUCLEOTIDE SEQUENCE</scope>
    <source>
        <strain evidence="7">cv. G1812</strain>
    </source>
</reference>
<dbReference type="PANTHER" id="PTHR23155">
    <property type="entry name" value="DISEASE RESISTANCE PROTEIN RP"/>
    <property type="match status" value="1"/>
</dbReference>
<dbReference type="InterPro" id="IPR036388">
    <property type="entry name" value="WH-like_DNA-bd_sf"/>
</dbReference>